<keyword evidence="1" id="KW-0813">Transport</keyword>
<dbReference type="EnsemblProtists" id="EKX35238">
    <property type="protein sequence ID" value="EKX35238"/>
    <property type="gene ID" value="GUITHDRAFT_90315"/>
</dbReference>
<gene>
    <name evidence="5" type="ORF">GUITHDRAFT_90315</name>
</gene>
<dbReference type="RefSeq" id="XP_005822218.1">
    <property type="nucleotide sequence ID" value="XM_005822161.1"/>
</dbReference>
<dbReference type="InterPro" id="IPR018490">
    <property type="entry name" value="cNMP-bd_dom_sf"/>
</dbReference>
<dbReference type="SMART" id="SM00100">
    <property type="entry name" value="cNMP"/>
    <property type="match status" value="1"/>
</dbReference>
<dbReference type="GO" id="GO:0016020">
    <property type="term" value="C:membrane"/>
    <property type="evidence" value="ECO:0007669"/>
    <property type="project" value="InterPro"/>
</dbReference>
<keyword evidence="1" id="KW-0406">Ion transport</keyword>
<reference evidence="5 7" key="1">
    <citation type="journal article" date="2012" name="Nature">
        <title>Algal genomes reveal evolutionary mosaicism and the fate of nucleomorphs.</title>
        <authorList>
            <consortium name="DOE Joint Genome Institute"/>
            <person name="Curtis B.A."/>
            <person name="Tanifuji G."/>
            <person name="Burki F."/>
            <person name="Gruber A."/>
            <person name="Irimia M."/>
            <person name="Maruyama S."/>
            <person name="Arias M.C."/>
            <person name="Ball S.G."/>
            <person name="Gile G.H."/>
            <person name="Hirakawa Y."/>
            <person name="Hopkins J.F."/>
            <person name="Kuo A."/>
            <person name="Rensing S.A."/>
            <person name="Schmutz J."/>
            <person name="Symeonidi A."/>
            <person name="Elias M."/>
            <person name="Eveleigh R.J."/>
            <person name="Herman E.K."/>
            <person name="Klute M.J."/>
            <person name="Nakayama T."/>
            <person name="Obornik M."/>
            <person name="Reyes-Prieto A."/>
            <person name="Armbrust E.V."/>
            <person name="Aves S.J."/>
            <person name="Beiko R.G."/>
            <person name="Coutinho P."/>
            <person name="Dacks J.B."/>
            <person name="Durnford D.G."/>
            <person name="Fast N.M."/>
            <person name="Green B.R."/>
            <person name="Grisdale C.J."/>
            <person name="Hempel F."/>
            <person name="Henrissat B."/>
            <person name="Hoppner M.P."/>
            <person name="Ishida K."/>
            <person name="Kim E."/>
            <person name="Koreny L."/>
            <person name="Kroth P.G."/>
            <person name="Liu Y."/>
            <person name="Malik S.B."/>
            <person name="Maier U.G."/>
            <person name="McRose D."/>
            <person name="Mock T."/>
            <person name="Neilson J.A."/>
            <person name="Onodera N.T."/>
            <person name="Poole A.M."/>
            <person name="Pritham E.J."/>
            <person name="Richards T.A."/>
            <person name="Rocap G."/>
            <person name="Roy S.W."/>
            <person name="Sarai C."/>
            <person name="Schaack S."/>
            <person name="Shirato S."/>
            <person name="Slamovits C.H."/>
            <person name="Spencer D.F."/>
            <person name="Suzuki S."/>
            <person name="Worden A.Z."/>
            <person name="Zauner S."/>
            <person name="Barry K."/>
            <person name="Bell C."/>
            <person name="Bharti A.K."/>
            <person name="Crow J.A."/>
            <person name="Grimwood J."/>
            <person name="Kramer R."/>
            <person name="Lindquist E."/>
            <person name="Lucas S."/>
            <person name="Salamov A."/>
            <person name="McFadden G.I."/>
            <person name="Lane C.E."/>
            <person name="Keeling P.J."/>
            <person name="Gray M.W."/>
            <person name="Grigoriev I.V."/>
            <person name="Archibald J.M."/>
        </authorList>
    </citation>
    <scope>NUCLEOTIDE SEQUENCE</scope>
    <source>
        <strain evidence="5 7">CCMP2712</strain>
    </source>
</reference>
<dbReference type="OMA" id="CEIFLEA"/>
<keyword evidence="1" id="KW-0407">Ion channel</keyword>
<feature type="transmembrane region" description="Helical" evidence="3">
    <location>
        <begin position="12"/>
        <end position="30"/>
    </location>
</feature>
<evidence type="ECO:0000259" key="4">
    <source>
        <dbReference type="PROSITE" id="PS50042"/>
    </source>
</evidence>
<dbReference type="Gene3D" id="1.10.287.630">
    <property type="entry name" value="Helix hairpin bin"/>
    <property type="match status" value="1"/>
</dbReference>
<keyword evidence="3" id="KW-0472">Membrane</keyword>
<evidence type="ECO:0000313" key="5">
    <source>
        <dbReference type="EMBL" id="EKX35238.1"/>
    </source>
</evidence>
<dbReference type="SUPFAM" id="SSF81324">
    <property type="entry name" value="Voltage-gated potassium channels"/>
    <property type="match status" value="1"/>
</dbReference>
<dbReference type="AlphaFoldDB" id="L1IG71"/>
<dbReference type="Pfam" id="PF00027">
    <property type="entry name" value="cNMP_binding"/>
    <property type="match status" value="1"/>
</dbReference>
<name>L1IG71_GUITC</name>
<keyword evidence="7" id="KW-1185">Reference proteome</keyword>
<evidence type="ECO:0000256" key="2">
    <source>
        <dbReference type="SAM" id="MobiDB-lite"/>
    </source>
</evidence>
<dbReference type="Gene3D" id="2.60.120.10">
    <property type="entry name" value="Jelly Rolls"/>
    <property type="match status" value="1"/>
</dbReference>
<dbReference type="EMBL" id="JH993094">
    <property type="protein sequence ID" value="EKX35238.1"/>
    <property type="molecule type" value="Genomic_DNA"/>
</dbReference>
<reference evidence="7" key="2">
    <citation type="submission" date="2012-11" db="EMBL/GenBank/DDBJ databases">
        <authorList>
            <person name="Kuo A."/>
            <person name="Curtis B.A."/>
            <person name="Tanifuji G."/>
            <person name="Burki F."/>
            <person name="Gruber A."/>
            <person name="Irimia M."/>
            <person name="Maruyama S."/>
            <person name="Arias M.C."/>
            <person name="Ball S.G."/>
            <person name="Gile G.H."/>
            <person name="Hirakawa Y."/>
            <person name="Hopkins J.F."/>
            <person name="Rensing S.A."/>
            <person name="Schmutz J."/>
            <person name="Symeonidi A."/>
            <person name="Elias M."/>
            <person name="Eveleigh R.J."/>
            <person name="Herman E.K."/>
            <person name="Klute M.J."/>
            <person name="Nakayama T."/>
            <person name="Obornik M."/>
            <person name="Reyes-Prieto A."/>
            <person name="Armbrust E.V."/>
            <person name="Aves S.J."/>
            <person name="Beiko R.G."/>
            <person name="Coutinho P."/>
            <person name="Dacks J.B."/>
            <person name="Durnford D.G."/>
            <person name="Fast N.M."/>
            <person name="Green B.R."/>
            <person name="Grisdale C."/>
            <person name="Hempe F."/>
            <person name="Henrissat B."/>
            <person name="Hoppner M.P."/>
            <person name="Ishida K.-I."/>
            <person name="Kim E."/>
            <person name="Koreny L."/>
            <person name="Kroth P.G."/>
            <person name="Liu Y."/>
            <person name="Malik S.-B."/>
            <person name="Maier U.G."/>
            <person name="McRose D."/>
            <person name="Mock T."/>
            <person name="Neilson J.A."/>
            <person name="Onodera N.T."/>
            <person name="Poole A.M."/>
            <person name="Pritham E.J."/>
            <person name="Richards T.A."/>
            <person name="Rocap G."/>
            <person name="Roy S.W."/>
            <person name="Sarai C."/>
            <person name="Schaack S."/>
            <person name="Shirato S."/>
            <person name="Slamovits C.H."/>
            <person name="Spencer D.F."/>
            <person name="Suzuki S."/>
            <person name="Worden A.Z."/>
            <person name="Zauner S."/>
            <person name="Barry K."/>
            <person name="Bell C."/>
            <person name="Bharti A.K."/>
            <person name="Crow J.A."/>
            <person name="Grimwood J."/>
            <person name="Kramer R."/>
            <person name="Lindquist E."/>
            <person name="Lucas S."/>
            <person name="Salamov A."/>
            <person name="McFadden G.I."/>
            <person name="Lane C.E."/>
            <person name="Keeling P.J."/>
            <person name="Gray M.W."/>
            <person name="Grigoriev I.V."/>
            <person name="Archibald J.M."/>
        </authorList>
    </citation>
    <scope>NUCLEOTIDE SEQUENCE</scope>
    <source>
        <strain evidence="7">CCMP2712</strain>
    </source>
</reference>
<feature type="compositionally biased region" description="Basic and acidic residues" evidence="2">
    <location>
        <begin position="325"/>
        <end position="338"/>
    </location>
</feature>
<dbReference type="CDD" id="cd00038">
    <property type="entry name" value="CAP_ED"/>
    <property type="match status" value="1"/>
</dbReference>
<dbReference type="PANTHER" id="PTHR47823:SF9">
    <property type="entry name" value="CHROMOSOME UNDETERMINED SCAFFOLD_10, WHOLE GENOME SHOTGUN SEQUENCE"/>
    <property type="match status" value="1"/>
</dbReference>
<organism evidence="5">
    <name type="scientific">Guillardia theta (strain CCMP2712)</name>
    <name type="common">Cryptophyte</name>
    <dbReference type="NCBI Taxonomy" id="905079"/>
    <lineage>
        <taxon>Eukaryota</taxon>
        <taxon>Cryptophyceae</taxon>
        <taxon>Pyrenomonadales</taxon>
        <taxon>Geminigeraceae</taxon>
        <taxon>Guillardia</taxon>
    </lineage>
</organism>
<proteinExistence type="predicted"/>
<dbReference type="PROSITE" id="PS50042">
    <property type="entry name" value="CNMP_BINDING_3"/>
    <property type="match status" value="1"/>
</dbReference>
<dbReference type="Pfam" id="PF07885">
    <property type="entry name" value="Ion_trans_2"/>
    <property type="match status" value="1"/>
</dbReference>
<dbReference type="GO" id="GO:0005249">
    <property type="term" value="F:voltage-gated potassium channel activity"/>
    <property type="evidence" value="ECO:0007669"/>
    <property type="project" value="InterPro"/>
</dbReference>
<feature type="region of interest" description="Disordered" evidence="2">
    <location>
        <begin position="310"/>
        <end position="343"/>
    </location>
</feature>
<accession>L1IG71</accession>
<dbReference type="OrthoDB" id="421226at2759"/>
<dbReference type="eggNOG" id="KOG0498">
    <property type="taxonomic scope" value="Eukaryota"/>
</dbReference>
<dbReference type="InterPro" id="IPR003938">
    <property type="entry name" value="K_chnl_volt-dep_EAG/ELK/ERG"/>
</dbReference>
<feature type="transmembrane region" description="Helical" evidence="3">
    <location>
        <begin position="37"/>
        <end position="58"/>
    </location>
</feature>
<evidence type="ECO:0000256" key="3">
    <source>
        <dbReference type="SAM" id="Phobius"/>
    </source>
</evidence>
<dbReference type="PRINTS" id="PR01463">
    <property type="entry name" value="EAGCHANLFMLY"/>
</dbReference>
<protein>
    <recommendedName>
        <fullName evidence="4">Cyclic nucleotide-binding domain-containing protein</fullName>
    </recommendedName>
</protein>
<reference evidence="6" key="3">
    <citation type="submission" date="2016-03" db="UniProtKB">
        <authorList>
            <consortium name="EnsemblProtists"/>
        </authorList>
    </citation>
    <scope>IDENTIFICATION</scope>
</reference>
<dbReference type="KEGG" id="gtt:GUITHDRAFT_90315"/>
<dbReference type="Gene3D" id="1.10.287.70">
    <property type="match status" value="1"/>
</dbReference>
<evidence type="ECO:0000313" key="7">
    <source>
        <dbReference type="Proteomes" id="UP000011087"/>
    </source>
</evidence>
<dbReference type="HOGENOM" id="CLU_635302_0_0_1"/>
<dbReference type="InterPro" id="IPR000595">
    <property type="entry name" value="cNMP-bd_dom"/>
</dbReference>
<dbReference type="SUPFAM" id="SSF51206">
    <property type="entry name" value="cAMP-binding domain-like"/>
    <property type="match status" value="2"/>
</dbReference>
<evidence type="ECO:0000256" key="1">
    <source>
        <dbReference type="ARBA" id="ARBA00023303"/>
    </source>
</evidence>
<dbReference type="Proteomes" id="UP000011087">
    <property type="component" value="Unassembled WGS sequence"/>
</dbReference>
<evidence type="ECO:0000313" key="6">
    <source>
        <dbReference type="EnsemblProtists" id="EKX35238"/>
    </source>
</evidence>
<keyword evidence="3" id="KW-0812">Transmembrane</keyword>
<keyword evidence="3" id="KW-1133">Transmembrane helix</keyword>
<dbReference type="InterPro" id="IPR013099">
    <property type="entry name" value="K_chnl_dom"/>
</dbReference>
<sequence>MQEASSSVQYLASMYFTLTTLTTVGYGDVTMRTTPEIMYCILMMGIGASTFAVIVGSIESVLGKMDFKGRTFREQMELLDDFMHQENLPLDLRIRTRSFFEYDFNHSRDIPKSVEDLSSALRSEVALLLYNDLITSVPFFRNCGQEFLTEIIFFLKARTLCPGDILYEVSASLLLGPSDPQLCWEFLPDLNAQEGEYGESMFFLIKGSVEVTVDQEKGIYVELHEGSYFGENCVLGLEDHRNMTITATTWCNLFALDQSSLEKCLVKFPEAQEQFCRLVHERTTEKAVRNTIRRYSTMKKQAIDDVTLSRSTSDETVCPSPIITDRPHDNHDQPEQHKQPPVVTRARQRLQLESRSSSEINLSHVDTSLLAMNGPEDKKTHKIVVDQIDHFLNKEIPKNLIRKEIEEIRSDLTELKDLLQYQSKNASLGIES</sequence>
<dbReference type="GeneID" id="17291996"/>
<dbReference type="PaxDb" id="55529-EKX35238"/>
<dbReference type="STRING" id="905079.L1IG71"/>
<dbReference type="InterPro" id="IPR014710">
    <property type="entry name" value="RmlC-like_jellyroll"/>
</dbReference>
<feature type="domain" description="Cyclic nucleotide-binding" evidence="4">
    <location>
        <begin position="193"/>
        <end position="265"/>
    </location>
</feature>
<dbReference type="PANTHER" id="PTHR47823">
    <property type="entry name" value="ION_TRANS DOMAIN-CONTAINING PROTEIN"/>
    <property type="match status" value="1"/>
</dbReference>